<dbReference type="GO" id="GO:0003677">
    <property type="term" value="F:DNA binding"/>
    <property type="evidence" value="ECO:0007669"/>
    <property type="project" value="InterPro"/>
</dbReference>
<evidence type="ECO:0000313" key="4">
    <source>
        <dbReference type="Proteomes" id="UP000515121"/>
    </source>
</evidence>
<dbReference type="GeneID" id="111310569"/>
<dbReference type="InterPro" id="IPR047854">
    <property type="entry name" value="RFC_lid"/>
</dbReference>
<dbReference type="AlphaFoldDB" id="A0A6P6ALS1"/>
<dbReference type="GO" id="GO:0003689">
    <property type="term" value="F:DNA clamp loader activity"/>
    <property type="evidence" value="ECO:0007669"/>
    <property type="project" value="TreeGrafter"/>
</dbReference>
<dbReference type="PANTHER" id="PTHR11669:SF52">
    <property type="entry name" value="OS10G0574500 PROTEIN"/>
    <property type="match status" value="1"/>
</dbReference>
<dbReference type="Proteomes" id="UP000515121">
    <property type="component" value="Unplaced"/>
</dbReference>
<evidence type="ECO:0000256" key="2">
    <source>
        <dbReference type="ARBA" id="ARBA00022840"/>
    </source>
</evidence>
<dbReference type="GO" id="GO:0005634">
    <property type="term" value="C:nucleus"/>
    <property type="evidence" value="ECO:0007669"/>
    <property type="project" value="TreeGrafter"/>
</dbReference>
<dbReference type="KEGG" id="dzi:111310569"/>
<name>A0A6P6ALS1_DURZI</name>
<evidence type="ECO:0000256" key="1">
    <source>
        <dbReference type="ARBA" id="ARBA00022741"/>
    </source>
</evidence>
<dbReference type="RefSeq" id="XP_022765785.1">
    <property type="nucleotide sequence ID" value="XM_022910050.1"/>
</dbReference>
<accession>A0A6P6ALS1</accession>
<dbReference type="PANTHER" id="PTHR11669">
    <property type="entry name" value="REPLICATION FACTOR C / DNA POLYMERASE III GAMMA-TAU SUBUNIT"/>
    <property type="match status" value="1"/>
</dbReference>
<dbReference type="Pfam" id="PF21960">
    <property type="entry name" value="RCF1-5-like_lid"/>
    <property type="match status" value="1"/>
</dbReference>
<dbReference type="Gene3D" id="1.20.272.10">
    <property type="match status" value="1"/>
</dbReference>
<dbReference type="GO" id="GO:0006261">
    <property type="term" value="P:DNA-templated DNA replication"/>
    <property type="evidence" value="ECO:0007669"/>
    <property type="project" value="TreeGrafter"/>
</dbReference>
<feature type="region of interest" description="Disordered" evidence="3">
    <location>
        <begin position="171"/>
        <end position="203"/>
    </location>
</feature>
<dbReference type="FunFam" id="1.10.8.60:FF:000030">
    <property type="entry name" value="replication factor C subunit 3"/>
    <property type="match status" value="1"/>
</dbReference>
<dbReference type="Gene3D" id="3.40.50.300">
    <property type="entry name" value="P-loop containing nucleotide triphosphate hydrolases"/>
    <property type="match status" value="1"/>
</dbReference>
<reference evidence="5" key="1">
    <citation type="submission" date="2025-08" db="UniProtKB">
        <authorList>
            <consortium name="RefSeq"/>
        </authorList>
    </citation>
    <scope>IDENTIFICATION</scope>
    <source>
        <tissue evidence="5">Fruit stalk</tissue>
    </source>
</reference>
<sequence length="644" mass="72874">MRSPATIPRRSSPDPDVTITTSKSETVIFIPRSGRSSASSTRARKSSYWISWSNINKLGEYINRRNKDSSEHSNLTEEDLDAHNKLHGILSQRAHVNNYITGSVDERNSKCSPYYKGLTDSTLSINREKNMSGADSPGHQSHTTTVVTSASSSLFSFLGRVQELGSSCFTRRKTGNEDPSPIAAVPKSFEAPSPQDMKSETKEARYPPDALLVVKEKPLRERVSEPSAPPTAPTILPAKTAVNDEKKEANMYKVNQKFIFADKYRPKNLKDFICNRSEAARLQALVKSGGYDHVIFEGPPGVGKKTMISAMLREAFGPDRVQTRDECKAFDLKGEIIGRIEVNVKESSKHVEVNLSDLRGYEKHVIVQLMKETQTKTSKSDKALLSYPENCRAIVLCEADKLSTDALLYIRWLLERYEGYNKVFFSCSDASKLQPIRSLCTLIQLLPPSKEEVVEVLEFIAKQEGINLPHKFAEKIADSSKNNLRQAIRSFEACWQSSYPFEEDQIPLTGWEEDIANIAKNIVEERSPKQLYIIRGKLQILIEHDVSPEFIFMSLVEEVKKHLHENLHPQVDALYDEYNTNDEGMIESEDEMATKVIDPVKYKMRIFSRIEEFIARFMSWYNNQSRMANAGNTPFGGEETSFLL</sequence>
<keyword evidence="2" id="KW-0067">ATP-binding</keyword>
<keyword evidence="1" id="KW-0547">Nucleotide-binding</keyword>
<dbReference type="GO" id="GO:0005663">
    <property type="term" value="C:DNA replication factor C complex"/>
    <property type="evidence" value="ECO:0007669"/>
    <property type="project" value="TreeGrafter"/>
</dbReference>
<evidence type="ECO:0000313" key="5">
    <source>
        <dbReference type="RefSeq" id="XP_022765785.1"/>
    </source>
</evidence>
<dbReference type="CDD" id="cd18140">
    <property type="entry name" value="HLD_clamp_RFC"/>
    <property type="match status" value="1"/>
</dbReference>
<dbReference type="GO" id="GO:0005524">
    <property type="term" value="F:ATP binding"/>
    <property type="evidence" value="ECO:0007669"/>
    <property type="project" value="UniProtKB-KW"/>
</dbReference>
<dbReference type="SUPFAM" id="SSF52540">
    <property type="entry name" value="P-loop containing nucleoside triphosphate hydrolases"/>
    <property type="match status" value="1"/>
</dbReference>
<dbReference type="GO" id="GO:0006281">
    <property type="term" value="P:DNA repair"/>
    <property type="evidence" value="ECO:0007669"/>
    <property type="project" value="TreeGrafter"/>
</dbReference>
<dbReference type="OrthoDB" id="761538at2759"/>
<keyword evidence="4" id="KW-1185">Reference proteome</keyword>
<evidence type="ECO:0000256" key="3">
    <source>
        <dbReference type="SAM" id="MobiDB-lite"/>
    </source>
</evidence>
<dbReference type="InterPro" id="IPR008921">
    <property type="entry name" value="DNA_pol3_clamp-load_cplx_C"/>
</dbReference>
<dbReference type="Gene3D" id="1.10.8.60">
    <property type="match status" value="1"/>
</dbReference>
<dbReference type="InterPro" id="IPR027417">
    <property type="entry name" value="P-loop_NTPase"/>
</dbReference>
<protein>
    <submittedName>
        <fullName evidence="5">Replication factor C subunit 3-like</fullName>
    </submittedName>
</protein>
<dbReference type="SUPFAM" id="SSF48019">
    <property type="entry name" value="post-AAA+ oligomerization domain-like"/>
    <property type="match status" value="1"/>
</dbReference>
<proteinExistence type="predicted"/>
<organism evidence="4 5">
    <name type="scientific">Durio zibethinus</name>
    <name type="common">Durian</name>
    <dbReference type="NCBI Taxonomy" id="66656"/>
    <lineage>
        <taxon>Eukaryota</taxon>
        <taxon>Viridiplantae</taxon>
        <taxon>Streptophyta</taxon>
        <taxon>Embryophyta</taxon>
        <taxon>Tracheophyta</taxon>
        <taxon>Spermatophyta</taxon>
        <taxon>Magnoliopsida</taxon>
        <taxon>eudicotyledons</taxon>
        <taxon>Gunneridae</taxon>
        <taxon>Pentapetalae</taxon>
        <taxon>rosids</taxon>
        <taxon>malvids</taxon>
        <taxon>Malvales</taxon>
        <taxon>Malvaceae</taxon>
        <taxon>Helicteroideae</taxon>
        <taxon>Durio</taxon>
    </lineage>
</organism>
<dbReference type="InterPro" id="IPR050238">
    <property type="entry name" value="DNA_Rep/Repair_Clamp_Loader"/>
</dbReference>
<gene>
    <name evidence="5" type="primary">LOC111310569</name>
</gene>
<feature type="region of interest" description="Disordered" evidence="3">
    <location>
        <begin position="1"/>
        <end position="23"/>
    </location>
</feature>